<proteinExistence type="predicted"/>
<name>A0AAP3E3U4_9EURY</name>
<gene>
    <name evidence="1" type="ORF">OB960_18790</name>
</gene>
<protein>
    <submittedName>
        <fullName evidence="1">Uncharacterized protein</fullName>
    </submittedName>
</protein>
<organism evidence="1 2">
    <name type="scientific">Natronoglomus mannanivorans</name>
    <dbReference type="NCBI Taxonomy" id="2979990"/>
    <lineage>
        <taxon>Archaea</taxon>
        <taxon>Methanobacteriati</taxon>
        <taxon>Methanobacteriota</taxon>
        <taxon>Stenosarchaea group</taxon>
        <taxon>Halobacteria</taxon>
        <taxon>Halobacteriales</taxon>
        <taxon>Natrialbaceae</taxon>
        <taxon>Natronoglomus</taxon>
    </lineage>
</organism>
<reference evidence="1" key="1">
    <citation type="submission" date="2022-09" db="EMBL/GenBank/DDBJ databases">
        <title>Enrichment on poylsaccharides allowed isolation of novel metabolic and taxonomic groups of Haloarchaea.</title>
        <authorList>
            <person name="Sorokin D.Y."/>
            <person name="Elcheninov A.G."/>
            <person name="Khizhniak T.V."/>
            <person name="Kolganova T.V."/>
            <person name="Kublanov I.V."/>
        </authorList>
    </citation>
    <scope>NUCLEOTIDE SEQUENCE</scope>
    <source>
        <strain evidence="1">AArc-xg1-1</strain>
    </source>
</reference>
<comment type="caution">
    <text evidence="1">The sequence shown here is derived from an EMBL/GenBank/DDBJ whole genome shotgun (WGS) entry which is preliminary data.</text>
</comment>
<evidence type="ECO:0000313" key="2">
    <source>
        <dbReference type="Proteomes" id="UP001321018"/>
    </source>
</evidence>
<sequence>MTVDLTAGELMFFADEFARIHEETHADGYRVDTDDGALEVTARYDLDEDASDDDVVEAMAAVDLEYDEEAPR</sequence>
<dbReference type="EMBL" id="JAOPKA010000015">
    <property type="protein sequence ID" value="MCU4743437.1"/>
    <property type="molecule type" value="Genomic_DNA"/>
</dbReference>
<dbReference type="RefSeq" id="WP_338005256.1">
    <property type="nucleotide sequence ID" value="NZ_JAOPKA010000015.1"/>
</dbReference>
<dbReference type="AlphaFoldDB" id="A0AAP3E3U4"/>
<accession>A0AAP3E3U4</accession>
<dbReference type="Proteomes" id="UP001321018">
    <property type="component" value="Unassembled WGS sequence"/>
</dbReference>
<evidence type="ECO:0000313" key="1">
    <source>
        <dbReference type="EMBL" id="MCU4743437.1"/>
    </source>
</evidence>